<dbReference type="Proteomes" id="UP000222542">
    <property type="component" value="Unassembled WGS sequence"/>
</dbReference>
<gene>
    <name evidence="2" type="ORF">T459_30881</name>
</gene>
<keyword evidence="3" id="KW-1185">Reference proteome</keyword>
<accession>A0A2G2Y9K8</accession>
<dbReference type="SMR" id="A0A2G2Y9K8"/>
<protein>
    <submittedName>
        <fullName evidence="2">Uncharacterized protein</fullName>
    </submittedName>
</protein>
<feature type="region of interest" description="Disordered" evidence="1">
    <location>
        <begin position="81"/>
        <end position="107"/>
    </location>
</feature>
<name>A0A2G2Y9K8_CAPAN</name>
<evidence type="ECO:0000313" key="3">
    <source>
        <dbReference type="Proteomes" id="UP000222542"/>
    </source>
</evidence>
<comment type="caution">
    <text evidence="2">The sequence shown here is derived from an EMBL/GenBank/DDBJ whole genome shotgun (WGS) entry which is preliminary data.</text>
</comment>
<proteinExistence type="predicted"/>
<dbReference type="AlphaFoldDB" id="A0A2G2Y9K8"/>
<evidence type="ECO:0000313" key="2">
    <source>
        <dbReference type="EMBL" id="PHT66456.1"/>
    </source>
</evidence>
<dbReference type="STRING" id="4072.A0A2G2Y9K8"/>
<sequence>MSDPTISNPISTGNTAIPSDPLETPKNDTIARLTQEIEDLHGGLNRVKNLTNLSITLQSPPPEPRNVAPNPPRFPLLDSLVPEYFSPQHPPPVNNNLPPITPTNLPN</sequence>
<evidence type="ECO:0000256" key="1">
    <source>
        <dbReference type="SAM" id="MobiDB-lite"/>
    </source>
</evidence>
<feature type="compositionally biased region" description="Low complexity" evidence="1">
    <location>
        <begin position="94"/>
        <end position="107"/>
    </location>
</feature>
<organism evidence="2 3">
    <name type="scientific">Capsicum annuum</name>
    <name type="common">Capsicum pepper</name>
    <dbReference type="NCBI Taxonomy" id="4072"/>
    <lineage>
        <taxon>Eukaryota</taxon>
        <taxon>Viridiplantae</taxon>
        <taxon>Streptophyta</taxon>
        <taxon>Embryophyta</taxon>
        <taxon>Tracheophyta</taxon>
        <taxon>Spermatophyta</taxon>
        <taxon>Magnoliopsida</taxon>
        <taxon>eudicotyledons</taxon>
        <taxon>Gunneridae</taxon>
        <taxon>Pentapetalae</taxon>
        <taxon>asterids</taxon>
        <taxon>lamiids</taxon>
        <taxon>Solanales</taxon>
        <taxon>Solanaceae</taxon>
        <taxon>Solanoideae</taxon>
        <taxon>Capsiceae</taxon>
        <taxon>Capsicum</taxon>
    </lineage>
</organism>
<dbReference type="EMBL" id="AYRZ02000012">
    <property type="protein sequence ID" value="PHT66456.1"/>
    <property type="molecule type" value="Genomic_DNA"/>
</dbReference>
<reference evidence="2 3" key="2">
    <citation type="journal article" date="2017" name="Genome Biol.">
        <title>New reference genome sequences of hot pepper reveal the massive evolution of plant disease-resistance genes by retroduplication.</title>
        <authorList>
            <person name="Kim S."/>
            <person name="Park J."/>
            <person name="Yeom S.I."/>
            <person name="Kim Y.M."/>
            <person name="Seo E."/>
            <person name="Kim K.T."/>
            <person name="Kim M.S."/>
            <person name="Lee J.M."/>
            <person name="Cheong K."/>
            <person name="Shin H.S."/>
            <person name="Kim S.B."/>
            <person name="Han K."/>
            <person name="Lee J."/>
            <person name="Park M."/>
            <person name="Lee H.A."/>
            <person name="Lee H.Y."/>
            <person name="Lee Y."/>
            <person name="Oh S."/>
            <person name="Lee J.H."/>
            <person name="Choi E."/>
            <person name="Choi E."/>
            <person name="Lee S.E."/>
            <person name="Jeon J."/>
            <person name="Kim H."/>
            <person name="Choi G."/>
            <person name="Song H."/>
            <person name="Lee J."/>
            <person name="Lee S.C."/>
            <person name="Kwon J.K."/>
            <person name="Lee H.Y."/>
            <person name="Koo N."/>
            <person name="Hong Y."/>
            <person name="Kim R.W."/>
            <person name="Kang W.H."/>
            <person name="Huh J.H."/>
            <person name="Kang B.C."/>
            <person name="Yang T.J."/>
            <person name="Lee Y.H."/>
            <person name="Bennetzen J.L."/>
            <person name="Choi D."/>
        </authorList>
    </citation>
    <scope>NUCLEOTIDE SEQUENCE [LARGE SCALE GENOMIC DNA]</scope>
    <source>
        <strain evidence="3">cv. CM334</strain>
    </source>
</reference>
<reference evidence="2 3" key="1">
    <citation type="journal article" date="2014" name="Nat. Genet.">
        <title>Genome sequence of the hot pepper provides insights into the evolution of pungency in Capsicum species.</title>
        <authorList>
            <person name="Kim S."/>
            <person name="Park M."/>
            <person name="Yeom S.I."/>
            <person name="Kim Y.M."/>
            <person name="Lee J.M."/>
            <person name="Lee H.A."/>
            <person name="Seo E."/>
            <person name="Choi J."/>
            <person name="Cheong K."/>
            <person name="Kim K.T."/>
            <person name="Jung K."/>
            <person name="Lee G.W."/>
            <person name="Oh S.K."/>
            <person name="Bae C."/>
            <person name="Kim S.B."/>
            <person name="Lee H.Y."/>
            <person name="Kim S.Y."/>
            <person name="Kim M.S."/>
            <person name="Kang B.C."/>
            <person name="Jo Y.D."/>
            <person name="Yang H.B."/>
            <person name="Jeong H.J."/>
            <person name="Kang W.H."/>
            <person name="Kwon J.K."/>
            <person name="Shin C."/>
            <person name="Lim J.Y."/>
            <person name="Park J.H."/>
            <person name="Huh J.H."/>
            <person name="Kim J.S."/>
            <person name="Kim B.D."/>
            <person name="Cohen O."/>
            <person name="Paran I."/>
            <person name="Suh M.C."/>
            <person name="Lee S.B."/>
            <person name="Kim Y.K."/>
            <person name="Shin Y."/>
            <person name="Noh S.J."/>
            <person name="Park J."/>
            <person name="Seo Y.S."/>
            <person name="Kwon S.Y."/>
            <person name="Kim H.A."/>
            <person name="Park J.M."/>
            <person name="Kim H.J."/>
            <person name="Choi S.B."/>
            <person name="Bosland P.W."/>
            <person name="Reeves G."/>
            <person name="Jo S.H."/>
            <person name="Lee B.W."/>
            <person name="Cho H.T."/>
            <person name="Choi H.S."/>
            <person name="Lee M.S."/>
            <person name="Yu Y."/>
            <person name="Do Choi Y."/>
            <person name="Park B.S."/>
            <person name="van Deynze A."/>
            <person name="Ashrafi H."/>
            <person name="Hill T."/>
            <person name="Kim W.T."/>
            <person name="Pai H.S."/>
            <person name="Ahn H.K."/>
            <person name="Yeam I."/>
            <person name="Giovannoni J.J."/>
            <person name="Rose J.K."/>
            <person name="Sorensen I."/>
            <person name="Lee S.J."/>
            <person name="Kim R.W."/>
            <person name="Choi I.Y."/>
            <person name="Choi B.S."/>
            <person name="Lim J.S."/>
            <person name="Lee Y.H."/>
            <person name="Choi D."/>
        </authorList>
    </citation>
    <scope>NUCLEOTIDE SEQUENCE [LARGE SCALE GENOMIC DNA]</scope>
    <source>
        <strain evidence="3">cv. CM334</strain>
    </source>
</reference>
<feature type="region of interest" description="Disordered" evidence="1">
    <location>
        <begin position="1"/>
        <end position="26"/>
    </location>
</feature>
<feature type="compositionally biased region" description="Polar residues" evidence="1">
    <location>
        <begin position="1"/>
        <end position="17"/>
    </location>
</feature>
<dbReference type="Gramene" id="PHT66456">
    <property type="protein sequence ID" value="PHT66456"/>
    <property type="gene ID" value="T459_30881"/>
</dbReference>